<feature type="compositionally biased region" description="Low complexity" evidence="1">
    <location>
        <begin position="765"/>
        <end position="784"/>
    </location>
</feature>
<proteinExistence type="predicted"/>
<feature type="compositionally biased region" description="Basic and acidic residues" evidence="1">
    <location>
        <begin position="510"/>
        <end position="523"/>
    </location>
</feature>
<feature type="region of interest" description="Disordered" evidence="1">
    <location>
        <begin position="122"/>
        <end position="144"/>
    </location>
</feature>
<feature type="compositionally biased region" description="Polar residues" evidence="1">
    <location>
        <begin position="751"/>
        <end position="760"/>
    </location>
</feature>
<accession>A0A1E3JIW7</accession>
<dbReference type="PANTHER" id="PTHR23244">
    <property type="entry name" value="KELCH REPEAT DOMAIN"/>
    <property type="match status" value="1"/>
</dbReference>
<dbReference type="Proteomes" id="UP000094819">
    <property type="component" value="Unassembled WGS sequence"/>
</dbReference>
<feature type="region of interest" description="Disordered" evidence="1">
    <location>
        <begin position="508"/>
        <end position="527"/>
    </location>
</feature>
<feature type="transmembrane region" description="Helical" evidence="2">
    <location>
        <begin position="411"/>
        <end position="433"/>
    </location>
</feature>
<keyword evidence="4" id="KW-1185">Reference proteome</keyword>
<evidence type="ECO:0008006" key="5">
    <source>
        <dbReference type="Google" id="ProtNLM"/>
    </source>
</evidence>
<protein>
    <recommendedName>
        <fullName evidence="5">Galactose oxidase</fullName>
    </recommendedName>
</protein>
<dbReference type="EMBL" id="AWGH01000007">
    <property type="protein sequence ID" value="ODO00820.1"/>
    <property type="molecule type" value="Genomic_DNA"/>
</dbReference>
<evidence type="ECO:0000256" key="1">
    <source>
        <dbReference type="SAM" id="MobiDB-lite"/>
    </source>
</evidence>
<evidence type="ECO:0000256" key="2">
    <source>
        <dbReference type="SAM" id="Phobius"/>
    </source>
</evidence>
<keyword evidence="2" id="KW-1133">Transmembrane helix</keyword>
<feature type="region of interest" description="Disordered" evidence="1">
    <location>
        <begin position="558"/>
        <end position="579"/>
    </location>
</feature>
<dbReference type="InterPro" id="IPR015915">
    <property type="entry name" value="Kelch-typ_b-propeller"/>
</dbReference>
<evidence type="ECO:0000313" key="4">
    <source>
        <dbReference type="Proteomes" id="UP000094819"/>
    </source>
</evidence>
<comment type="caution">
    <text evidence="3">The sequence shown here is derived from an EMBL/GenBank/DDBJ whole genome shotgun (WGS) entry which is preliminary data.</text>
</comment>
<dbReference type="GeneID" id="30192360"/>
<name>A0A1E3JIW7_9TREE</name>
<feature type="region of interest" description="Disordered" evidence="1">
    <location>
        <begin position="664"/>
        <end position="848"/>
    </location>
</feature>
<dbReference type="RefSeq" id="XP_019033012.1">
    <property type="nucleotide sequence ID" value="XM_019175280.1"/>
</dbReference>
<feature type="compositionally biased region" description="Polar residues" evidence="1">
    <location>
        <begin position="685"/>
        <end position="704"/>
    </location>
</feature>
<dbReference type="SUPFAM" id="SSF117281">
    <property type="entry name" value="Kelch motif"/>
    <property type="match status" value="2"/>
</dbReference>
<dbReference type="OrthoDB" id="432528at2759"/>
<keyword evidence="2" id="KW-0812">Transmembrane</keyword>
<feature type="region of interest" description="Disordered" evidence="1">
    <location>
        <begin position="383"/>
        <end position="403"/>
    </location>
</feature>
<sequence length="848" mass="88454">MVAKNRNTATVAAASAAMISLPRAVGASPAARWGHQAVYVKSQKAMYILGGEVSASGSQITNEVLILPLNSTSPSFTTGSSEGLPPHAFAAAALSSDESSLVLVGGMTSDCSSDGLAHTLDLSGDDGWTSTTPSKLSRRRGAQSAWVDNTSVNGEIMVVGGIADSYSCANSTSVYTASDILSLPLSTSALVSSRSLPSSLTGSTLAVSDFGLASDSSGKIYLAGGQSSSGDLVSLDTIGVWDSTNGWQSQSTTGDVPDGRLGASLVAHPSLDVLVLHGGLVANTTSGSYTSSHLLALLNTTSFEWSTPSDLQPDSSSAASYHSAVMTDEGVMISAFGLSATNTPRSDVTYLDLRDTSQGAWTWESSWNSNMLNAYSTDTSTSANGATAASSTGGVTAADAKTSSGTSSKKLASIIVPVLVVALLILPIIVYLVRRRMRVMKKRRMARHFSFSSQEESGAFTSPFDQYLAKRRSQAQWPFGGQDANEQGGGIVGGVTGSLGRMVSRISNRSSEDEHNNMEEGERQMAQVGQRVRVNADGQQPMNWEEIDFGLGKLDESKNHDSSHIASSGAPVRDDRDLTVRTTTAGGYSDDVLYAAAEAKTPNSHVFGDEHAVSQPANTLSSAYPAIEPTPACTAVASDGDWNQLEQSLSSKPAFRSISPTAQLRSHAHLGSPSTPSSPTPPTTAAVQRTASLTRTVSQASTVPSIPPFEFERTESPGGTITLINPKDNSEAKEPETLPFSNKPKRLSGTPHRSVSQPISRQLAGGLSRRGSAPSSSGSEDGQSPKLSGVSGGQTAPQKMRAVSASHAAPSRKASLSSNGSVKYPSASKRRTQLRVVNMAEADEEDQV</sequence>
<organism evidence="3 4">
    <name type="scientific">Cryptococcus wingfieldii CBS 7118</name>
    <dbReference type="NCBI Taxonomy" id="1295528"/>
    <lineage>
        <taxon>Eukaryota</taxon>
        <taxon>Fungi</taxon>
        <taxon>Dikarya</taxon>
        <taxon>Basidiomycota</taxon>
        <taxon>Agaricomycotina</taxon>
        <taxon>Tremellomycetes</taxon>
        <taxon>Tremellales</taxon>
        <taxon>Cryptococcaceae</taxon>
        <taxon>Cryptococcus</taxon>
    </lineage>
</organism>
<reference evidence="3 4" key="1">
    <citation type="submission" date="2016-06" db="EMBL/GenBank/DDBJ databases">
        <title>Evolution of pathogenesis and genome organization in the Tremellales.</title>
        <authorList>
            <person name="Cuomo C."/>
            <person name="Litvintseva A."/>
            <person name="Heitman J."/>
            <person name="Chen Y."/>
            <person name="Sun S."/>
            <person name="Springer D."/>
            <person name="Dromer F."/>
            <person name="Young S."/>
            <person name="Zeng Q."/>
            <person name="Chapman S."/>
            <person name="Gujja S."/>
            <person name="Saif S."/>
            <person name="Birren B."/>
        </authorList>
    </citation>
    <scope>NUCLEOTIDE SEQUENCE [LARGE SCALE GENOMIC DNA]</scope>
    <source>
        <strain evidence="3 4">CBS 7118</strain>
    </source>
</reference>
<dbReference type="AlphaFoldDB" id="A0A1E3JIW7"/>
<feature type="compositionally biased region" description="Low complexity" evidence="1">
    <location>
        <begin position="383"/>
        <end position="400"/>
    </location>
</feature>
<keyword evidence="2" id="KW-0472">Membrane</keyword>
<dbReference type="Gene3D" id="2.120.10.80">
    <property type="entry name" value="Kelch-type beta propeller"/>
    <property type="match status" value="2"/>
</dbReference>
<gene>
    <name evidence="3" type="ORF">L198_03147</name>
</gene>
<dbReference type="PANTHER" id="PTHR23244:SF471">
    <property type="entry name" value="GUANINE NUCLEOTIDE-BINDING PROTEIN SUBUNIT BETA 1-RELATED"/>
    <property type="match status" value="1"/>
</dbReference>
<evidence type="ECO:0000313" key="3">
    <source>
        <dbReference type="EMBL" id="ODO00820.1"/>
    </source>
</evidence>